<evidence type="ECO:0000313" key="1">
    <source>
        <dbReference type="EMBL" id="MBW8482378.1"/>
    </source>
</evidence>
<keyword evidence="2" id="KW-1185">Reference proteome</keyword>
<dbReference type="RefSeq" id="WP_220164857.1">
    <property type="nucleotide sequence ID" value="NZ_JAIBOA010000004.1"/>
</dbReference>
<accession>A0ABS7FS82</accession>
<reference evidence="1 2" key="1">
    <citation type="submission" date="2021-07" db="EMBL/GenBank/DDBJ databases">
        <title>Actinomadura sp. PM05-2 isolated from lichen.</title>
        <authorList>
            <person name="Somphong A."/>
            <person name="Phongsopitanun W."/>
            <person name="Tanasupawat S."/>
            <person name="Peongsungnone V."/>
        </authorList>
    </citation>
    <scope>NUCLEOTIDE SEQUENCE [LARGE SCALE GENOMIC DNA]</scope>
    <source>
        <strain evidence="1 2">PM05-2</strain>
    </source>
</reference>
<comment type="caution">
    <text evidence="1">The sequence shown here is derived from an EMBL/GenBank/DDBJ whole genome shotgun (WGS) entry which is preliminary data.</text>
</comment>
<evidence type="ECO:0000313" key="2">
    <source>
        <dbReference type="Proteomes" id="UP000774570"/>
    </source>
</evidence>
<organism evidence="1 2">
    <name type="scientific">Actinomadura parmotrematis</name>
    <dbReference type="NCBI Taxonomy" id="2864039"/>
    <lineage>
        <taxon>Bacteria</taxon>
        <taxon>Bacillati</taxon>
        <taxon>Actinomycetota</taxon>
        <taxon>Actinomycetes</taxon>
        <taxon>Streptosporangiales</taxon>
        <taxon>Thermomonosporaceae</taxon>
        <taxon>Actinomadura</taxon>
    </lineage>
</organism>
<protein>
    <submittedName>
        <fullName evidence="1">Uncharacterized protein</fullName>
    </submittedName>
</protein>
<dbReference type="EMBL" id="JAIBOA010000004">
    <property type="protein sequence ID" value="MBW8482378.1"/>
    <property type="molecule type" value="Genomic_DNA"/>
</dbReference>
<sequence length="72" mass="7074">MSSPSPSDQAQAEARTALLRAIARQAAEMADDPGSRDAASLANLAHAYAAVVSAVDAETVVAAAPLGPSGLA</sequence>
<name>A0ABS7FS82_9ACTN</name>
<gene>
    <name evidence="1" type="ORF">K1Y72_08395</name>
</gene>
<dbReference type="Proteomes" id="UP000774570">
    <property type="component" value="Unassembled WGS sequence"/>
</dbReference>
<proteinExistence type="predicted"/>